<feature type="domain" description="PLD phosphodiesterase" evidence="14">
    <location>
        <begin position="183"/>
        <end position="210"/>
    </location>
</feature>
<keyword evidence="8" id="KW-0443">Lipid metabolism</keyword>
<evidence type="ECO:0000313" key="18">
    <source>
        <dbReference type="Proteomes" id="UP000323567"/>
    </source>
</evidence>
<dbReference type="Pfam" id="PF13396">
    <property type="entry name" value="PLDc_N"/>
    <property type="match status" value="1"/>
</dbReference>
<evidence type="ECO:0000256" key="5">
    <source>
        <dbReference type="ARBA" id="ARBA00022692"/>
    </source>
</evidence>
<dbReference type="InterPro" id="IPR022924">
    <property type="entry name" value="Cardiolipin_synthase"/>
</dbReference>
<evidence type="ECO:0000256" key="3">
    <source>
        <dbReference type="ARBA" id="ARBA00022516"/>
    </source>
</evidence>
<dbReference type="EC" id="2.7.8.-" evidence="12"/>
<evidence type="ECO:0000256" key="4">
    <source>
        <dbReference type="ARBA" id="ARBA00022679"/>
    </source>
</evidence>
<evidence type="ECO:0000256" key="12">
    <source>
        <dbReference type="NCBIfam" id="TIGR04265"/>
    </source>
</evidence>
<dbReference type="Proteomes" id="UP000323567">
    <property type="component" value="Unassembled WGS sequence"/>
</dbReference>
<dbReference type="GO" id="GO:0005886">
    <property type="term" value="C:plasma membrane"/>
    <property type="evidence" value="ECO:0007669"/>
    <property type="project" value="UniProtKB-SubCell"/>
</dbReference>
<evidence type="ECO:0000256" key="7">
    <source>
        <dbReference type="ARBA" id="ARBA00022989"/>
    </source>
</evidence>
<dbReference type="InterPro" id="IPR027379">
    <property type="entry name" value="CLS_N"/>
</dbReference>
<feature type="transmembrane region" description="Helical" evidence="13">
    <location>
        <begin position="27"/>
        <end position="49"/>
    </location>
</feature>
<evidence type="ECO:0000256" key="1">
    <source>
        <dbReference type="ARBA" id="ARBA00004651"/>
    </source>
</evidence>
<evidence type="ECO:0000259" key="14">
    <source>
        <dbReference type="PROSITE" id="PS50035"/>
    </source>
</evidence>
<evidence type="ECO:0000256" key="13">
    <source>
        <dbReference type="SAM" id="Phobius"/>
    </source>
</evidence>
<dbReference type="EMBL" id="VVXK01000006">
    <property type="protein sequence ID" value="KAA2370824.1"/>
    <property type="molecule type" value="Genomic_DNA"/>
</dbReference>
<keyword evidence="3" id="KW-0444">Lipid biosynthesis</keyword>
<evidence type="ECO:0000313" key="15">
    <source>
        <dbReference type="EMBL" id="KAA2370824.1"/>
    </source>
</evidence>
<evidence type="ECO:0000256" key="2">
    <source>
        <dbReference type="ARBA" id="ARBA00022475"/>
    </source>
</evidence>
<dbReference type="CDD" id="cd09112">
    <property type="entry name" value="PLDc_CLS_2"/>
    <property type="match status" value="1"/>
</dbReference>
<dbReference type="GO" id="GO:0032049">
    <property type="term" value="P:cardiolipin biosynthetic process"/>
    <property type="evidence" value="ECO:0007669"/>
    <property type="project" value="UniProtKB-UniRule"/>
</dbReference>
<dbReference type="SMART" id="SM00155">
    <property type="entry name" value="PLDc"/>
    <property type="match status" value="2"/>
</dbReference>
<dbReference type="CDD" id="cd09110">
    <property type="entry name" value="PLDc_CLS_1"/>
    <property type="match status" value="1"/>
</dbReference>
<keyword evidence="2" id="KW-1003">Cell membrane</keyword>
<dbReference type="Pfam" id="PF13091">
    <property type="entry name" value="PLDc_2"/>
    <property type="match status" value="2"/>
</dbReference>
<keyword evidence="7 13" id="KW-1133">Transmembrane helix</keyword>
<dbReference type="PROSITE" id="PS50035">
    <property type="entry name" value="PLD"/>
    <property type="match status" value="2"/>
</dbReference>
<evidence type="ECO:0000256" key="9">
    <source>
        <dbReference type="ARBA" id="ARBA00023136"/>
    </source>
</evidence>
<dbReference type="InterPro" id="IPR025202">
    <property type="entry name" value="PLD-like_dom"/>
</dbReference>
<evidence type="ECO:0000256" key="11">
    <source>
        <dbReference type="ARBA" id="ARBA00023264"/>
    </source>
</evidence>
<dbReference type="SUPFAM" id="SSF56024">
    <property type="entry name" value="Phospholipase D/nuclease"/>
    <property type="match status" value="2"/>
</dbReference>
<keyword evidence="11" id="KW-1208">Phospholipid metabolism</keyword>
<comment type="subcellular location">
    <subcellularLocation>
        <location evidence="1">Cell membrane</location>
        <topology evidence="1">Multi-pass membrane protein</topology>
    </subcellularLocation>
</comment>
<evidence type="ECO:0000313" key="16">
    <source>
        <dbReference type="EMBL" id="KAA2377035.1"/>
    </source>
</evidence>
<dbReference type="GO" id="GO:0008808">
    <property type="term" value="F:cardiolipin synthase activity"/>
    <property type="evidence" value="ECO:0007669"/>
    <property type="project" value="UniProtKB-UniRule"/>
</dbReference>
<keyword evidence="4" id="KW-0808">Transferase</keyword>
<organism evidence="16 17">
    <name type="scientific">Alistipes shahii</name>
    <dbReference type="NCBI Taxonomy" id="328814"/>
    <lineage>
        <taxon>Bacteria</taxon>
        <taxon>Pseudomonadati</taxon>
        <taxon>Bacteroidota</taxon>
        <taxon>Bacteroidia</taxon>
        <taxon>Bacteroidales</taxon>
        <taxon>Rikenellaceae</taxon>
        <taxon>Alistipes</taxon>
    </lineage>
</organism>
<protein>
    <recommendedName>
        <fullName evidence="12">Cardiolipin synthase</fullName>
        <ecNumber evidence="12">2.7.8.-</ecNumber>
    </recommendedName>
</protein>
<keyword evidence="9 13" id="KW-0472">Membrane</keyword>
<feature type="domain" description="PLD phosphodiesterase" evidence="14">
    <location>
        <begin position="358"/>
        <end position="385"/>
    </location>
</feature>
<evidence type="ECO:0000256" key="8">
    <source>
        <dbReference type="ARBA" id="ARBA00023098"/>
    </source>
</evidence>
<dbReference type="EMBL" id="VVXJ01000006">
    <property type="protein sequence ID" value="KAA2377035.1"/>
    <property type="molecule type" value="Genomic_DNA"/>
</dbReference>
<dbReference type="PANTHER" id="PTHR21248">
    <property type="entry name" value="CARDIOLIPIN SYNTHASE"/>
    <property type="match status" value="1"/>
</dbReference>
<dbReference type="Gene3D" id="3.30.870.10">
    <property type="entry name" value="Endonuclease Chain A"/>
    <property type="match status" value="2"/>
</dbReference>
<dbReference type="PANTHER" id="PTHR21248:SF22">
    <property type="entry name" value="PHOSPHOLIPASE D"/>
    <property type="match status" value="1"/>
</dbReference>
<dbReference type="NCBIfam" id="TIGR04265">
    <property type="entry name" value="bac_cardiolipin"/>
    <property type="match status" value="1"/>
</dbReference>
<keyword evidence="6" id="KW-0677">Repeat</keyword>
<dbReference type="AlphaFoldDB" id="A0A5B3GTH7"/>
<dbReference type="Proteomes" id="UP000322658">
    <property type="component" value="Unassembled WGS sequence"/>
</dbReference>
<dbReference type="InterPro" id="IPR001736">
    <property type="entry name" value="PLipase_D/transphosphatidylase"/>
</dbReference>
<proteinExistence type="predicted"/>
<keyword evidence="10" id="KW-0594">Phospholipid biosynthesis</keyword>
<accession>A0A5B3GTH7</accession>
<sequence>MYIALTLHLLWTLGAAAVITRRQRIPASAAAWLALVFLLPVAGTLLYVLAGYRRAVPAAESCDCRGDAVEQIVARGCGTRPAPRNSVSLLHNGSNAFTALIAALQHAVRSIHMEYYIIRDDRIGRTIAEILIRKARAGLEVRVIYDAVGSWRLSRTTLRRMHDAGVRTAAFEPVRFPWFTTRVSRRNHRKIVVTDGRIAFLGGINIAKYYLDGDYMGKWRDEHLRIEGDAVKDLQRLFIADWARVTDECLDLRRYVAPHGIRQRLPIQLAWSEEGPSRLTIAEAFAAAVVRARQRVRICSPYFLPPTLILDALRLAARGGIRVEVMIPTCSDSPFSDLVSDSYVADLLDAGVELYRYDNGFLHAKLVIVDDTLASVGTANMDYRSLTDNLEVTAFIRDRETVRQLAATFDDDLASCRRITRAEWRPPLWRRTLGDVLRLVSPLM</sequence>
<evidence type="ECO:0000256" key="6">
    <source>
        <dbReference type="ARBA" id="ARBA00022737"/>
    </source>
</evidence>
<evidence type="ECO:0000256" key="10">
    <source>
        <dbReference type="ARBA" id="ARBA00023209"/>
    </source>
</evidence>
<name>A0A5B3GTH7_9BACT</name>
<comment type="caution">
    <text evidence="16">The sequence shown here is derived from an EMBL/GenBank/DDBJ whole genome shotgun (WGS) entry which is preliminary data.</text>
</comment>
<evidence type="ECO:0000313" key="17">
    <source>
        <dbReference type="Proteomes" id="UP000322658"/>
    </source>
</evidence>
<keyword evidence="5 13" id="KW-0812">Transmembrane</keyword>
<gene>
    <name evidence="16" type="primary">cls</name>
    <name evidence="16" type="ORF">F2Y07_03855</name>
    <name evidence="15" type="ORF">F2Y13_05825</name>
</gene>
<reference evidence="17 18" key="1">
    <citation type="journal article" date="2019" name="Nat. Med.">
        <title>A library of human gut bacterial isolates paired with longitudinal multiomics data enables mechanistic microbiome research.</title>
        <authorList>
            <person name="Poyet M."/>
            <person name="Groussin M."/>
            <person name="Gibbons S.M."/>
            <person name="Avila-Pacheco J."/>
            <person name="Jiang X."/>
            <person name="Kearney S.M."/>
            <person name="Perrotta A.R."/>
            <person name="Berdy B."/>
            <person name="Zhao S."/>
            <person name="Lieberman T.D."/>
            <person name="Swanson P.K."/>
            <person name="Smith M."/>
            <person name="Roesemann S."/>
            <person name="Alexander J.E."/>
            <person name="Rich S.A."/>
            <person name="Livny J."/>
            <person name="Vlamakis H."/>
            <person name="Clish C."/>
            <person name="Bullock K."/>
            <person name="Deik A."/>
            <person name="Scott J."/>
            <person name="Pierce K.A."/>
            <person name="Xavier R.J."/>
            <person name="Alm E.J."/>
        </authorList>
    </citation>
    <scope>NUCLEOTIDE SEQUENCE [LARGE SCALE GENOMIC DNA]</scope>
    <source>
        <strain evidence="16 17">BIOML-A1</strain>
        <strain evidence="15 18">BIOML-A2</strain>
    </source>
</reference>